<protein>
    <submittedName>
        <fullName evidence="2">Cyclic nucleotide-binding domain-containing protein</fullName>
    </submittedName>
</protein>
<sequence>MTKGIDTQKVLGYCPKDMKADICVHLNRKVFNEHSCFRLASDGCLRSLAMYLESNHAAPGDLLYHTGESVDALWFVVSGSLELKFRKVMDVKREKELDERRKNEKLEISEDHPIRKLLARMRERHGTRIMPSSYSNDIERGRHDYGMSRTTSTQSIMTTTIDETNPNALQQAGFGQRTPLFSRRNKSPMMRGKTMDDGGEGGGGGGERKTGRMDGGNGNGGGLRASFGDRNGRSSALSHYGGDSQDWHQVKREIQYMFEGVNDKFSAMQKFDSRLANIERLLQNLAQRQPGGKPEPSKVEPPKPLDTIDEDWNVYSTSTRI</sequence>
<accession>A0AC34G103</accession>
<dbReference type="WBParaSite" id="ES5_v2.g23415.t1">
    <property type="protein sequence ID" value="ES5_v2.g23415.t1"/>
    <property type="gene ID" value="ES5_v2.g23415"/>
</dbReference>
<proteinExistence type="predicted"/>
<reference evidence="2" key="1">
    <citation type="submission" date="2022-11" db="UniProtKB">
        <authorList>
            <consortium name="WormBaseParasite"/>
        </authorList>
    </citation>
    <scope>IDENTIFICATION</scope>
</reference>
<name>A0AC34G103_9BILA</name>
<dbReference type="Proteomes" id="UP000887579">
    <property type="component" value="Unplaced"/>
</dbReference>
<evidence type="ECO:0000313" key="1">
    <source>
        <dbReference type="Proteomes" id="UP000887579"/>
    </source>
</evidence>
<organism evidence="1 2">
    <name type="scientific">Panagrolaimus sp. ES5</name>
    <dbReference type="NCBI Taxonomy" id="591445"/>
    <lineage>
        <taxon>Eukaryota</taxon>
        <taxon>Metazoa</taxon>
        <taxon>Ecdysozoa</taxon>
        <taxon>Nematoda</taxon>
        <taxon>Chromadorea</taxon>
        <taxon>Rhabditida</taxon>
        <taxon>Tylenchina</taxon>
        <taxon>Panagrolaimomorpha</taxon>
        <taxon>Panagrolaimoidea</taxon>
        <taxon>Panagrolaimidae</taxon>
        <taxon>Panagrolaimus</taxon>
    </lineage>
</organism>
<evidence type="ECO:0000313" key="2">
    <source>
        <dbReference type="WBParaSite" id="ES5_v2.g23415.t1"/>
    </source>
</evidence>